<feature type="domain" description="HTH iclR-type" evidence="4">
    <location>
        <begin position="264"/>
        <end position="326"/>
    </location>
</feature>
<evidence type="ECO:0000313" key="7">
    <source>
        <dbReference type="EMBL" id="SOE49294.1"/>
    </source>
</evidence>
<dbReference type="KEGG" id="odi:ODI_R1979"/>
<dbReference type="PANTHER" id="PTHR30136:SF24">
    <property type="entry name" value="HTH-TYPE TRANSCRIPTIONAL REPRESSOR ALLR"/>
    <property type="match status" value="1"/>
</dbReference>
<dbReference type="SUPFAM" id="SSF46785">
    <property type="entry name" value="Winged helix' DNA-binding domain"/>
    <property type="match status" value="2"/>
</dbReference>
<evidence type="ECO:0000256" key="1">
    <source>
        <dbReference type="ARBA" id="ARBA00023015"/>
    </source>
</evidence>
<dbReference type="SUPFAM" id="SSF55781">
    <property type="entry name" value="GAF domain-like"/>
    <property type="match status" value="2"/>
</dbReference>
<dbReference type="EMBL" id="FLRC01000056">
    <property type="protein sequence ID" value="SBT27809.1"/>
    <property type="molecule type" value="Genomic_DNA"/>
</dbReference>
<gene>
    <name evidence="6" type="ORF">ODI_02101</name>
    <name evidence="7" type="ORF">ODI_R1979</name>
</gene>
<dbReference type="InterPro" id="IPR036390">
    <property type="entry name" value="WH_DNA-bd_sf"/>
</dbReference>
<reference evidence="6 8" key="1">
    <citation type="submission" date="2016-06" db="EMBL/GenBank/DDBJ databases">
        <authorList>
            <person name="Kjaerup R.B."/>
            <person name="Dalgaard T.S."/>
            <person name="Juul-Madsen H.R."/>
        </authorList>
    </citation>
    <scope>NUCLEOTIDE SEQUENCE [LARGE SCALE GENOMIC DNA]</scope>
    <source>
        <strain evidence="6">Orrdi1</strain>
    </source>
</reference>
<dbReference type="Proteomes" id="UP000078558">
    <property type="component" value="Chromosome I"/>
</dbReference>
<feature type="domain" description="IclR-ED" evidence="5">
    <location>
        <begin position="320"/>
        <end position="506"/>
    </location>
</feature>
<name>A0A1C3K8G1_9BURK</name>
<keyword evidence="2" id="KW-0238">DNA-binding</keyword>
<sequence length="506" mass="55440">MIEDHRARVQALDKALDVLEAFDAQTPDLRASEISRITGMGKSGTQRTVHTLQRCGYLKRDPKSSALSLSPRCAILANSYLRGSRLIDLAMVHLVALSAKTGLRTDLWAPIDDDVINIARVPAQATTAALAPIGERRKAAGSAMGRVIQAGLQAEAALDEAPADSRPAAELHCLDLGETTPREATFAAAVTGADGRCIAAVSVSGPTRGFATEEQRQRIVEAVTDTAQLLCDLRIDTWARTFVQTVQPPMPEMVESTDDDPLFISSVARGLRTLEAFCDGPIEQTLTSLRRATGYPTPTLQRLLATLATRGYVDRNTRHKTFRLSVRTLDLVFKMQMGDHALKSIWPRLLRLRNESGLRCTYCVRDGVNTIHLLHVQSSPQADFRTAHLGRRLPAVSNSGGLALLSSLEEAALDRLLEGYVVQPITDHTTTDMRLIREEIRKTRVRGYAYTDEQSIAHDTNIAAPVFQGQQAVGALVVSAPKADWSVERLEREMVPLLLKYARDPA</sequence>
<dbReference type="EMBL" id="LT907988">
    <property type="protein sequence ID" value="SOE49294.1"/>
    <property type="molecule type" value="Genomic_DNA"/>
</dbReference>
<dbReference type="Gene3D" id="3.30.450.40">
    <property type="match status" value="3"/>
</dbReference>
<feature type="domain" description="IclR-ED" evidence="5">
    <location>
        <begin position="72"/>
        <end position="236"/>
    </location>
</feature>
<dbReference type="Pfam" id="PF01614">
    <property type="entry name" value="IclR_C"/>
    <property type="match status" value="1"/>
</dbReference>
<dbReference type="PANTHER" id="PTHR30136">
    <property type="entry name" value="HELIX-TURN-HELIX TRANSCRIPTIONAL REGULATOR, ICLR FAMILY"/>
    <property type="match status" value="1"/>
</dbReference>
<dbReference type="PROSITE" id="PS51078">
    <property type="entry name" value="ICLR_ED"/>
    <property type="match status" value="2"/>
</dbReference>
<dbReference type="Pfam" id="PF09339">
    <property type="entry name" value="HTH_IclR"/>
    <property type="match status" value="2"/>
</dbReference>
<evidence type="ECO:0000256" key="2">
    <source>
        <dbReference type="ARBA" id="ARBA00023125"/>
    </source>
</evidence>
<dbReference type="SMART" id="SM00346">
    <property type="entry name" value="HTH_ICLR"/>
    <property type="match status" value="2"/>
</dbReference>
<keyword evidence="3" id="KW-0804">Transcription</keyword>
<dbReference type="STRING" id="1851544.ODI_02101"/>
<dbReference type="InterPro" id="IPR005471">
    <property type="entry name" value="Tscrpt_reg_IclR_N"/>
</dbReference>
<dbReference type="InterPro" id="IPR029016">
    <property type="entry name" value="GAF-like_dom_sf"/>
</dbReference>
<accession>A0A1C3K8G1</accession>
<evidence type="ECO:0000259" key="5">
    <source>
        <dbReference type="PROSITE" id="PS51078"/>
    </source>
</evidence>
<protein>
    <submittedName>
        <fullName evidence="6">Transcriptional regulator, IclR family</fullName>
    </submittedName>
</protein>
<keyword evidence="8" id="KW-1185">Reference proteome</keyword>
<dbReference type="GO" id="GO:0045892">
    <property type="term" value="P:negative regulation of DNA-templated transcription"/>
    <property type="evidence" value="ECO:0007669"/>
    <property type="project" value="TreeGrafter"/>
</dbReference>
<dbReference type="Gene3D" id="1.10.10.10">
    <property type="entry name" value="Winged helix-like DNA-binding domain superfamily/Winged helix DNA-binding domain"/>
    <property type="match status" value="2"/>
</dbReference>
<dbReference type="GO" id="GO:0003700">
    <property type="term" value="F:DNA-binding transcription factor activity"/>
    <property type="evidence" value="ECO:0007669"/>
    <property type="project" value="TreeGrafter"/>
</dbReference>
<evidence type="ECO:0000313" key="8">
    <source>
        <dbReference type="Proteomes" id="UP000078558"/>
    </source>
</evidence>
<dbReference type="AlphaFoldDB" id="A0A1C3K8G1"/>
<keyword evidence="1" id="KW-0805">Transcription regulation</keyword>
<feature type="domain" description="HTH iclR-type" evidence="4">
    <location>
        <begin position="9"/>
        <end position="71"/>
    </location>
</feature>
<dbReference type="InterPro" id="IPR014757">
    <property type="entry name" value="Tscrpt_reg_IclR_C"/>
</dbReference>
<dbReference type="InterPro" id="IPR036388">
    <property type="entry name" value="WH-like_DNA-bd_sf"/>
</dbReference>
<proteinExistence type="predicted"/>
<dbReference type="PROSITE" id="PS51077">
    <property type="entry name" value="HTH_ICLR"/>
    <property type="match status" value="2"/>
</dbReference>
<organism evidence="6 8">
    <name type="scientific">Orrella dioscoreae</name>
    <dbReference type="NCBI Taxonomy" id="1851544"/>
    <lineage>
        <taxon>Bacteria</taxon>
        <taxon>Pseudomonadati</taxon>
        <taxon>Pseudomonadota</taxon>
        <taxon>Betaproteobacteria</taxon>
        <taxon>Burkholderiales</taxon>
        <taxon>Alcaligenaceae</taxon>
        <taxon>Orrella</taxon>
    </lineage>
</organism>
<evidence type="ECO:0000313" key="6">
    <source>
        <dbReference type="EMBL" id="SBT27809.1"/>
    </source>
</evidence>
<evidence type="ECO:0000256" key="3">
    <source>
        <dbReference type="ARBA" id="ARBA00023163"/>
    </source>
</evidence>
<evidence type="ECO:0000259" key="4">
    <source>
        <dbReference type="PROSITE" id="PS51077"/>
    </source>
</evidence>
<reference evidence="7 8" key="2">
    <citation type="submission" date="2017-08" db="EMBL/GenBank/DDBJ databases">
        <authorList>
            <person name="de Groot N.N."/>
        </authorList>
    </citation>
    <scope>NUCLEOTIDE SEQUENCE [LARGE SCALE GENOMIC DNA]</scope>
    <source>
        <strain evidence="7">Orrdi1</strain>
    </source>
</reference>
<dbReference type="InterPro" id="IPR050707">
    <property type="entry name" value="HTH_MetabolicPath_Reg"/>
</dbReference>
<dbReference type="GO" id="GO:0003677">
    <property type="term" value="F:DNA binding"/>
    <property type="evidence" value="ECO:0007669"/>
    <property type="project" value="UniProtKB-KW"/>
</dbReference>